<keyword evidence="2" id="KW-1133">Transmembrane helix</keyword>
<accession>A0A3B0SZN6</accession>
<protein>
    <recommendedName>
        <fullName evidence="4">Polymer-forming cytoskeletal protein</fullName>
    </recommendedName>
</protein>
<organism evidence="3">
    <name type="scientific">hydrothermal vent metagenome</name>
    <dbReference type="NCBI Taxonomy" id="652676"/>
    <lineage>
        <taxon>unclassified sequences</taxon>
        <taxon>metagenomes</taxon>
        <taxon>ecological metagenomes</taxon>
    </lineage>
</organism>
<dbReference type="AlphaFoldDB" id="A0A3B0SZN6"/>
<name>A0A3B0SZN6_9ZZZZ</name>
<evidence type="ECO:0000313" key="3">
    <source>
        <dbReference type="EMBL" id="VAW07682.1"/>
    </source>
</evidence>
<evidence type="ECO:0000256" key="2">
    <source>
        <dbReference type="SAM" id="Phobius"/>
    </source>
</evidence>
<reference evidence="3" key="1">
    <citation type="submission" date="2018-06" db="EMBL/GenBank/DDBJ databases">
        <authorList>
            <person name="Zhirakovskaya E."/>
        </authorList>
    </citation>
    <scope>NUCLEOTIDE SEQUENCE</scope>
</reference>
<feature type="transmembrane region" description="Helical" evidence="2">
    <location>
        <begin position="318"/>
        <end position="337"/>
    </location>
</feature>
<evidence type="ECO:0000256" key="1">
    <source>
        <dbReference type="SAM" id="MobiDB-lite"/>
    </source>
</evidence>
<feature type="transmembrane region" description="Helical" evidence="2">
    <location>
        <begin position="343"/>
        <end position="362"/>
    </location>
</feature>
<dbReference type="EMBL" id="UOEK01000413">
    <property type="protein sequence ID" value="VAW07682.1"/>
    <property type="molecule type" value="Genomic_DNA"/>
</dbReference>
<keyword evidence="2" id="KW-0812">Transmembrane</keyword>
<feature type="transmembrane region" description="Helical" evidence="2">
    <location>
        <begin position="215"/>
        <end position="240"/>
    </location>
</feature>
<proteinExistence type="predicted"/>
<gene>
    <name evidence="3" type="ORF">MNBD_ACTINO02-420</name>
</gene>
<dbReference type="InterPro" id="IPR007607">
    <property type="entry name" value="BacA/B"/>
</dbReference>
<sequence length="402" mass="41010">MTLLARGAAVVIAGALVLPAPLIVADLISTNIYILTDGEVQSEDASIAAEKVIVGGVIDGDLSVVASSVTITGTVKGDLLVASSGLVSITGTIEGSVRGAASQFVIDGDVQGDVTVAAMSLVSRGTIERDVLVFGNSIEMNGTVGRDVRGRVLTTTIGGTVGRDVDISTDTLTIESTADIGGDLTYRSPRLGHISGGATIVGLTTPITVGLSFPLSVYVSIATLVSWLGFLVGGLVITYLFRSTTVRATVFAEQHPFRSLAYGVATVVIGVTVGGALAITLVGIPLSIALFALAVVAIVFAPLPILAAVGLRALRGRGGIVAGFLVGAIVLRVILALVPTLGVALYVATVLMGVGSWVQGAWQQRSWSLPQPGGTIAIADRPPTDEQRNDEDESADTAPTTE</sequence>
<feature type="transmembrane region" description="Helical" evidence="2">
    <location>
        <begin position="288"/>
        <end position="311"/>
    </location>
</feature>
<feature type="region of interest" description="Disordered" evidence="1">
    <location>
        <begin position="376"/>
        <end position="402"/>
    </location>
</feature>
<evidence type="ECO:0008006" key="4">
    <source>
        <dbReference type="Google" id="ProtNLM"/>
    </source>
</evidence>
<dbReference type="Pfam" id="PF04519">
    <property type="entry name" value="Bactofilin"/>
    <property type="match status" value="1"/>
</dbReference>
<keyword evidence="2" id="KW-0472">Membrane</keyword>
<feature type="transmembrane region" description="Helical" evidence="2">
    <location>
        <begin position="260"/>
        <end position="282"/>
    </location>
</feature>